<evidence type="ECO:0000313" key="1">
    <source>
        <dbReference type="EMBL" id="SEE50568.1"/>
    </source>
</evidence>
<name>A0A1H5JFW4_9BRAD</name>
<dbReference type="EMBL" id="FNTH01000001">
    <property type="protein sequence ID" value="SEE50568.1"/>
    <property type="molecule type" value="Genomic_DNA"/>
</dbReference>
<proteinExistence type="predicted"/>
<evidence type="ECO:0000313" key="2">
    <source>
        <dbReference type="Proteomes" id="UP000198992"/>
    </source>
</evidence>
<sequence length="124" mass="13146">MSNQALRTELSSNHPKPSTLMTSTGIAGEFVNVLVTGNLPKGETTRKVTYLVIDRNTKAVLSEIFLPDASNRFDSVSMLLKVNQSSGDYDIGTFAEDGEFKPAGFLSVGVPQALSPAGPSGRIA</sequence>
<dbReference type="AlphaFoldDB" id="A0A1H5JFW4"/>
<gene>
    <name evidence="1" type="ORF">SAMN05444164_8382</name>
</gene>
<dbReference type="Proteomes" id="UP000198992">
    <property type="component" value="Unassembled WGS sequence"/>
</dbReference>
<dbReference type="RefSeq" id="WP_092125441.1">
    <property type="nucleotide sequence ID" value="NZ_FNTH01000001.1"/>
</dbReference>
<reference evidence="1 2" key="1">
    <citation type="submission" date="2016-10" db="EMBL/GenBank/DDBJ databases">
        <authorList>
            <person name="de Groot N.N."/>
        </authorList>
    </citation>
    <scope>NUCLEOTIDE SEQUENCE [LARGE SCALE GENOMIC DNA]</scope>
    <source>
        <strain evidence="1 2">MT12</strain>
    </source>
</reference>
<accession>A0A1H5JFW4</accession>
<organism evidence="1 2">
    <name type="scientific">Bradyrhizobium erythrophlei</name>
    <dbReference type="NCBI Taxonomy" id="1437360"/>
    <lineage>
        <taxon>Bacteria</taxon>
        <taxon>Pseudomonadati</taxon>
        <taxon>Pseudomonadota</taxon>
        <taxon>Alphaproteobacteria</taxon>
        <taxon>Hyphomicrobiales</taxon>
        <taxon>Nitrobacteraceae</taxon>
        <taxon>Bradyrhizobium</taxon>
    </lineage>
</organism>
<protein>
    <submittedName>
        <fullName evidence="1">Uncharacterized protein</fullName>
    </submittedName>
</protein>
<dbReference type="OrthoDB" id="8238019at2"/>